<reference evidence="2" key="2">
    <citation type="submission" date="2021-04" db="EMBL/GenBank/DDBJ databases">
        <authorList>
            <person name="Gilroy R."/>
        </authorList>
    </citation>
    <scope>NUCLEOTIDE SEQUENCE</scope>
    <source>
        <strain evidence="2">ChiHjej12B11-16260</strain>
    </source>
</reference>
<sequence length="358" mass="39292">MDAGAAYCNREELGRLIACCLTRNIPFYACRYPGEDEASFGAQYHSSPVRGAASGFRVVPFIESEESPAFTIVPDYCAADREALEALPPLPAVPGRLSGVDMGYDSYIEKAQRMICCMKNHEADKLVLSRTITVAYDATRMPRLFDALCTAYRDACVFMVSYPGVCQWVGATPELLLRSAADGYATMALAGTRPAGSPAEWPLKEREEQQYVSDYIRQVLCDCKLHAVSTHTYTRQAAQVEHLCTDFDISAPHDAAARDALLAGLHPTPAVAGLPADVAKRLIPVIEGRSRRYYGGYIGEADDEGRCRCYVNLRSLEFDARSVRLYVGGGLTARSVPADEWNETCIKSQTILSVLNRS</sequence>
<comment type="caution">
    <text evidence="2">The sequence shown here is derived from an EMBL/GenBank/DDBJ whole genome shotgun (WGS) entry which is preliminary data.</text>
</comment>
<dbReference type="AlphaFoldDB" id="A0A9D1VR32"/>
<dbReference type="SUPFAM" id="SSF56322">
    <property type="entry name" value="ADC synthase"/>
    <property type="match status" value="1"/>
</dbReference>
<evidence type="ECO:0000313" key="2">
    <source>
        <dbReference type="EMBL" id="HIX45243.1"/>
    </source>
</evidence>
<dbReference type="PANTHER" id="PTHR42839">
    <property type="entry name" value="ISOCHORISMATE SYNTHASE ENTC"/>
    <property type="match status" value="1"/>
</dbReference>
<gene>
    <name evidence="2" type="ORF">H9982_03385</name>
</gene>
<feature type="domain" description="Chorismate-utilising enzyme C-terminal" evidence="1">
    <location>
        <begin position="105"/>
        <end position="347"/>
    </location>
</feature>
<dbReference type="InterPro" id="IPR015890">
    <property type="entry name" value="Chorismate_C"/>
</dbReference>
<dbReference type="InterPro" id="IPR005801">
    <property type="entry name" value="ADC_synthase"/>
</dbReference>
<protein>
    <submittedName>
        <fullName evidence="2">Chorismate-binding protein</fullName>
    </submittedName>
</protein>
<dbReference type="Proteomes" id="UP000824246">
    <property type="component" value="Unassembled WGS sequence"/>
</dbReference>
<dbReference type="EMBL" id="DXFB01000089">
    <property type="protein sequence ID" value="HIX45243.1"/>
    <property type="molecule type" value="Genomic_DNA"/>
</dbReference>
<name>A0A9D1VR32_9BACT</name>
<proteinExistence type="predicted"/>
<dbReference type="PANTHER" id="PTHR42839:SF2">
    <property type="entry name" value="ISOCHORISMATE SYNTHASE ENTC"/>
    <property type="match status" value="1"/>
</dbReference>
<reference evidence="2" key="1">
    <citation type="journal article" date="2021" name="PeerJ">
        <title>Extensive microbial diversity within the chicken gut microbiome revealed by metagenomics and culture.</title>
        <authorList>
            <person name="Gilroy R."/>
            <person name="Ravi A."/>
            <person name="Getino M."/>
            <person name="Pursley I."/>
            <person name="Horton D.L."/>
            <person name="Alikhan N.F."/>
            <person name="Baker D."/>
            <person name="Gharbi K."/>
            <person name="Hall N."/>
            <person name="Watson M."/>
            <person name="Adriaenssens E.M."/>
            <person name="Foster-Nyarko E."/>
            <person name="Jarju S."/>
            <person name="Secka A."/>
            <person name="Antonio M."/>
            <person name="Oren A."/>
            <person name="Chaudhuri R.R."/>
            <person name="La Ragione R."/>
            <person name="Hildebrand F."/>
            <person name="Pallen M.J."/>
        </authorList>
    </citation>
    <scope>NUCLEOTIDE SEQUENCE</scope>
    <source>
        <strain evidence="2">ChiHjej12B11-16260</strain>
    </source>
</reference>
<evidence type="ECO:0000313" key="3">
    <source>
        <dbReference type="Proteomes" id="UP000824246"/>
    </source>
</evidence>
<dbReference type="Pfam" id="PF00425">
    <property type="entry name" value="Chorismate_bind"/>
    <property type="match status" value="1"/>
</dbReference>
<evidence type="ECO:0000259" key="1">
    <source>
        <dbReference type="Pfam" id="PF00425"/>
    </source>
</evidence>
<organism evidence="2 3">
    <name type="scientific">Candidatus Barnesiella excrementipullorum</name>
    <dbReference type="NCBI Taxonomy" id="2838479"/>
    <lineage>
        <taxon>Bacteria</taxon>
        <taxon>Pseudomonadati</taxon>
        <taxon>Bacteroidota</taxon>
        <taxon>Bacteroidia</taxon>
        <taxon>Bacteroidales</taxon>
        <taxon>Barnesiellaceae</taxon>
        <taxon>Barnesiella</taxon>
    </lineage>
</organism>
<accession>A0A9D1VR32</accession>
<dbReference type="Gene3D" id="3.60.120.10">
    <property type="entry name" value="Anthranilate synthase"/>
    <property type="match status" value="1"/>
</dbReference>